<feature type="transmembrane region" description="Helical" evidence="1">
    <location>
        <begin position="38"/>
        <end position="60"/>
    </location>
</feature>
<dbReference type="Proteomes" id="UP000663882">
    <property type="component" value="Unassembled WGS sequence"/>
</dbReference>
<sequence>MSQICQIPLHCIIYFLLGFVLSYMCLKNVRKSHKLYRQLFIVCSIFVLTFSVFFFQITYNEHNLHLLIRICLSAGISMLLVCSYSLHIYYENGTCY</sequence>
<keyword evidence="1" id="KW-1133">Transmembrane helix</keyword>
<keyword evidence="1" id="KW-0812">Transmembrane</keyword>
<dbReference type="Proteomes" id="UP000663823">
    <property type="component" value="Unassembled WGS sequence"/>
</dbReference>
<keyword evidence="1" id="KW-0472">Membrane</keyword>
<evidence type="ECO:0000313" key="2">
    <source>
        <dbReference type="EMBL" id="CAF0947401.1"/>
    </source>
</evidence>
<dbReference type="EMBL" id="CAJOAX010002717">
    <property type="protein sequence ID" value="CAF3814752.1"/>
    <property type="molecule type" value="Genomic_DNA"/>
</dbReference>
<dbReference type="OrthoDB" id="10353811at2759"/>
<feature type="transmembrane region" description="Helical" evidence="1">
    <location>
        <begin position="6"/>
        <end position="26"/>
    </location>
</feature>
<dbReference type="EMBL" id="CAJNOO010000453">
    <property type="protein sequence ID" value="CAF0947401.1"/>
    <property type="molecule type" value="Genomic_DNA"/>
</dbReference>
<evidence type="ECO:0000256" key="1">
    <source>
        <dbReference type="SAM" id="Phobius"/>
    </source>
</evidence>
<name>A0A819CMR0_9BILA</name>
<accession>A0A819CMR0</accession>
<protein>
    <submittedName>
        <fullName evidence="3">Uncharacterized protein</fullName>
    </submittedName>
</protein>
<gene>
    <name evidence="3" type="ORF">OTI717_LOCUS19041</name>
    <name evidence="2" type="ORF">RFH988_LOCUS11436</name>
</gene>
<comment type="caution">
    <text evidence="3">The sequence shown here is derived from an EMBL/GenBank/DDBJ whole genome shotgun (WGS) entry which is preliminary data.</text>
</comment>
<evidence type="ECO:0000313" key="3">
    <source>
        <dbReference type="EMBL" id="CAF3814752.1"/>
    </source>
</evidence>
<proteinExistence type="predicted"/>
<organism evidence="3 4">
    <name type="scientific">Rotaria sordida</name>
    <dbReference type="NCBI Taxonomy" id="392033"/>
    <lineage>
        <taxon>Eukaryota</taxon>
        <taxon>Metazoa</taxon>
        <taxon>Spiralia</taxon>
        <taxon>Gnathifera</taxon>
        <taxon>Rotifera</taxon>
        <taxon>Eurotatoria</taxon>
        <taxon>Bdelloidea</taxon>
        <taxon>Philodinida</taxon>
        <taxon>Philodinidae</taxon>
        <taxon>Rotaria</taxon>
    </lineage>
</organism>
<feature type="transmembrane region" description="Helical" evidence="1">
    <location>
        <begin position="66"/>
        <end position="90"/>
    </location>
</feature>
<evidence type="ECO:0000313" key="4">
    <source>
        <dbReference type="Proteomes" id="UP000663823"/>
    </source>
</evidence>
<reference evidence="3" key="1">
    <citation type="submission" date="2021-02" db="EMBL/GenBank/DDBJ databases">
        <authorList>
            <person name="Nowell W R."/>
        </authorList>
    </citation>
    <scope>NUCLEOTIDE SEQUENCE</scope>
</reference>
<dbReference type="AlphaFoldDB" id="A0A819CMR0"/>